<dbReference type="AlphaFoldDB" id="A0A433XCU6"/>
<dbReference type="OrthoDB" id="411397at2"/>
<dbReference type="EMBL" id="RZNX01000003">
    <property type="protein sequence ID" value="RUT31933.1"/>
    <property type="molecule type" value="Genomic_DNA"/>
</dbReference>
<proteinExistence type="predicted"/>
<reference evidence="2 3" key="1">
    <citation type="submission" date="2018-12" db="EMBL/GenBank/DDBJ databases">
        <authorList>
            <person name="Sun L."/>
            <person name="Chen Z."/>
        </authorList>
    </citation>
    <scope>NUCLEOTIDE SEQUENCE [LARGE SCALE GENOMIC DNA]</scope>
    <source>
        <strain evidence="2 3">3-5-3</strain>
    </source>
</reference>
<protein>
    <submittedName>
        <fullName evidence="2">DUF1858 domain-containing protein</fullName>
    </submittedName>
</protein>
<dbReference type="Proteomes" id="UP000272464">
    <property type="component" value="Unassembled WGS sequence"/>
</dbReference>
<evidence type="ECO:0000313" key="2">
    <source>
        <dbReference type="EMBL" id="RUT31933.1"/>
    </source>
</evidence>
<evidence type="ECO:0000313" key="3">
    <source>
        <dbReference type="Proteomes" id="UP000272464"/>
    </source>
</evidence>
<dbReference type="InterPro" id="IPR038062">
    <property type="entry name" value="ScdA-like_N_sf"/>
</dbReference>
<dbReference type="RefSeq" id="WP_127199312.1">
    <property type="nucleotide sequence ID" value="NZ_RZNX01000003.1"/>
</dbReference>
<dbReference type="SUPFAM" id="SSF140683">
    <property type="entry name" value="SP0561-like"/>
    <property type="match status" value="1"/>
</dbReference>
<dbReference type="InterPro" id="IPR015077">
    <property type="entry name" value="DUF1858"/>
</dbReference>
<keyword evidence="3" id="KW-1185">Reference proteome</keyword>
<evidence type="ECO:0000259" key="1">
    <source>
        <dbReference type="Pfam" id="PF08984"/>
    </source>
</evidence>
<dbReference type="Pfam" id="PF08984">
    <property type="entry name" value="DUF1858"/>
    <property type="match status" value="1"/>
</dbReference>
<name>A0A433XCU6_9BACL</name>
<organism evidence="2 3">
    <name type="scientific">Paenibacillus zeisoli</name>
    <dbReference type="NCBI Taxonomy" id="2496267"/>
    <lineage>
        <taxon>Bacteria</taxon>
        <taxon>Bacillati</taxon>
        <taxon>Bacillota</taxon>
        <taxon>Bacilli</taxon>
        <taxon>Bacillales</taxon>
        <taxon>Paenibacillaceae</taxon>
        <taxon>Paenibacillus</taxon>
    </lineage>
</organism>
<gene>
    <name evidence="2" type="ORF">EJP77_11220</name>
</gene>
<accession>A0A433XCU6</accession>
<comment type="caution">
    <text evidence="2">The sequence shown here is derived from an EMBL/GenBank/DDBJ whole genome shotgun (WGS) entry which is preliminary data.</text>
</comment>
<sequence length="76" mass="8348">MNSKSVNFQSTLYDLCTADPEIIDIMVALGFGHIAKPGMLQSAGRFMTIPKGAAMRKIPLEEIVKAFEDRGYEVIA</sequence>
<dbReference type="Gene3D" id="1.10.3910.10">
    <property type="entry name" value="SP0561-like"/>
    <property type="match status" value="1"/>
</dbReference>
<feature type="domain" description="DUF1858" evidence="1">
    <location>
        <begin position="7"/>
        <end position="64"/>
    </location>
</feature>